<evidence type="ECO:0000313" key="2">
    <source>
        <dbReference type="Proteomes" id="UP001589891"/>
    </source>
</evidence>
<protein>
    <recommendedName>
        <fullName evidence="3">Transposase</fullName>
    </recommendedName>
</protein>
<keyword evidence="2" id="KW-1185">Reference proteome</keyword>
<organism evidence="1 2">
    <name type="scientific">Azorhizophilus paspali</name>
    <name type="common">Azotobacter paspali</name>
    <dbReference type="NCBI Taxonomy" id="69963"/>
    <lineage>
        <taxon>Bacteria</taxon>
        <taxon>Pseudomonadati</taxon>
        <taxon>Pseudomonadota</taxon>
        <taxon>Gammaproteobacteria</taxon>
        <taxon>Pseudomonadales</taxon>
        <taxon>Pseudomonadaceae</taxon>
        <taxon>Azorhizophilus</taxon>
    </lineage>
</organism>
<dbReference type="Proteomes" id="UP001589891">
    <property type="component" value="Unassembled WGS sequence"/>
</dbReference>
<sequence>MTHNSAIKALSDRLRARGKSGKQIIFAAMRKLLHIAYGVLKSGECFDAQRALAH</sequence>
<comment type="caution">
    <text evidence="1">The sequence shown here is derived from an EMBL/GenBank/DDBJ whole genome shotgun (WGS) entry which is preliminary data.</text>
</comment>
<dbReference type="EMBL" id="JBHLSS010000064">
    <property type="protein sequence ID" value="MFC0710000.1"/>
    <property type="molecule type" value="Genomic_DNA"/>
</dbReference>
<proteinExistence type="predicted"/>
<gene>
    <name evidence="1" type="ORF">ACFFGX_10655</name>
</gene>
<evidence type="ECO:0000313" key="1">
    <source>
        <dbReference type="EMBL" id="MFC0710000.1"/>
    </source>
</evidence>
<accession>A0ABV6SKF2</accession>
<dbReference type="RefSeq" id="WP_376945554.1">
    <property type="nucleotide sequence ID" value="NZ_CP171449.1"/>
</dbReference>
<evidence type="ECO:0008006" key="3">
    <source>
        <dbReference type="Google" id="ProtNLM"/>
    </source>
</evidence>
<reference evidence="1 2" key="1">
    <citation type="submission" date="2024-09" db="EMBL/GenBank/DDBJ databases">
        <authorList>
            <person name="Sun Q."/>
            <person name="Mori K."/>
        </authorList>
    </citation>
    <scope>NUCLEOTIDE SEQUENCE [LARGE SCALE GENOMIC DNA]</scope>
    <source>
        <strain evidence="1 2">NCAIM B.01794</strain>
    </source>
</reference>
<name>A0ABV6SKF2_AZOPA</name>